<dbReference type="InterPro" id="IPR012340">
    <property type="entry name" value="NA-bd_OB-fold"/>
</dbReference>
<proteinExistence type="predicted"/>
<dbReference type="InterPro" id="IPR002059">
    <property type="entry name" value="CSP_DNA-bd"/>
</dbReference>
<dbReference type="Gene3D" id="2.40.50.140">
    <property type="entry name" value="Nucleic acid-binding proteins"/>
    <property type="match status" value="1"/>
</dbReference>
<dbReference type="Pfam" id="PF00313">
    <property type="entry name" value="CSD"/>
    <property type="match status" value="1"/>
</dbReference>
<evidence type="ECO:0000313" key="3">
    <source>
        <dbReference type="EMBL" id="MDN3921197.1"/>
    </source>
</evidence>
<name>A0ABT8DX42_9BURK</name>
<dbReference type="Proteomes" id="UP001228044">
    <property type="component" value="Unassembled WGS sequence"/>
</dbReference>
<dbReference type="PROSITE" id="PS51857">
    <property type="entry name" value="CSD_2"/>
    <property type="match status" value="1"/>
</dbReference>
<keyword evidence="1" id="KW-0472">Membrane</keyword>
<sequence length="139" mass="15410">MRFEGTLTEWNPDRGYGAVASIQGGEPLFVHISAFPTDGAAPTLGEALSFEVVSGRDGRKKAHRVQRSKRLVADPVQLRLAEPTPRRRRIEQQQQRRRRMTTAILLSGLLLCLGLLGWMHLTQPNGAVMALRASGITLR</sequence>
<evidence type="ECO:0000259" key="2">
    <source>
        <dbReference type="PROSITE" id="PS51857"/>
    </source>
</evidence>
<gene>
    <name evidence="3" type="ORF">QWJ38_12970</name>
</gene>
<evidence type="ECO:0000313" key="4">
    <source>
        <dbReference type="Proteomes" id="UP001228044"/>
    </source>
</evidence>
<organism evidence="3 4">
    <name type="scientific">Roseateles violae</name>
    <dbReference type="NCBI Taxonomy" id="3058042"/>
    <lineage>
        <taxon>Bacteria</taxon>
        <taxon>Pseudomonadati</taxon>
        <taxon>Pseudomonadota</taxon>
        <taxon>Betaproteobacteria</taxon>
        <taxon>Burkholderiales</taxon>
        <taxon>Sphaerotilaceae</taxon>
        <taxon>Roseateles</taxon>
    </lineage>
</organism>
<feature type="transmembrane region" description="Helical" evidence="1">
    <location>
        <begin position="103"/>
        <end position="121"/>
    </location>
</feature>
<protein>
    <submittedName>
        <fullName evidence="3">Cold shock domain-containing protein</fullName>
    </submittedName>
</protein>
<comment type="caution">
    <text evidence="3">The sequence shown here is derived from an EMBL/GenBank/DDBJ whole genome shotgun (WGS) entry which is preliminary data.</text>
</comment>
<dbReference type="RefSeq" id="WP_290359498.1">
    <property type="nucleotide sequence ID" value="NZ_JAUHHC010000003.1"/>
</dbReference>
<dbReference type="EMBL" id="JAUHHC010000003">
    <property type="protein sequence ID" value="MDN3921197.1"/>
    <property type="molecule type" value="Genomic_DNA"/>
</dbReference>
<dbReference type="CDD" id="cd04458">
    <property type="entry name" value="CSP_CDS"/>
    <property type="match status" value="1"/>
</dbReference>
<keyword evidence="1" id="KW-1133">Transmembrane helix</keyword>
<keyword evidence="4" id="KW-1185">Reference proteome</keyword>
<accession>A0ABT8DX42</accession>
<keyword evidence="1" id="KW-0812">Transmembrane</keyword>
<feature type="domain" description="CSD" evidence="2">
    <location>
        <begin position="2"/>
        <end position="67"/>
    </location>
</feature>
<evidence type="ECO:0000256" key="1">
    <source>
        <dbReference type="SAM" id="Phobius"/>
    </source>
</evidence>
<reference evidence="3 4" key="1">
    <citation type="submission" date="2023-06" db="EMBL/GenBank/DDBJ databases">
        <title>Pelomonas sp. PFR6 16S ribosomal RNA gene Genome sequencing and assembly.</title>
        <authorList>
            <person name="Woo H."/>
        </authorList>
    </citation>
    <scope>NUCLEOTIDE SEQUENCE [LARGE SCALE GENOMIC DNA]</scope>
    <source>
        <strain evidence="3 4">PFR6</strain>
    </source>
</reference>
<dbReference type="SUPFAM" id="SSF50249">
    <property type="entry name" value="Nucleic acid-binding proteins"/>
    <property type="match status" value="1"/>
</dbReference>